<dbReference type="InterPro" id="IPR013762">
    <property type="entry name" value="Integrase-like_cat_sf"/>
</dbReference>
<evidence type="ECO:0000256" key="3">
    <source>
        <dbReference type="ARBA" id="ARBA00023172"/>
    </source>
</evidence>
<dbReference type="SUPFAM" id="SSF56349">
    <property type="entry name" value="DNA breaking-rejoining enzymes"/>
    <property type="match status" value="1"/>
</dbReference>
<dbReference type="GO" id="GO:0003677">
    <property type="term" value="F:DNA binding"/>
    <property type="evidence" value="ECO:0007669"/>
    <property type="project" value="InterPro"/>
</dbReference>
<name>A0A1H0F7K8_9RHOB</name>
<dbReference type="Proteomes" id="UP000324252">
    <property type="component" value="Unassembled WGS sequence"/>
</dbReference>
<comment type="similarity">
    <text evidence="1">Belongs to the 'phage' integrase family.</text>
</comment>
<dbReference type="RefSeq" id="WP_149787588.1">
    <property type="nucleotide sequence ID" value="NZ_FNIO01000002.1"/>
</dbReference>
<dbReference type="InterPro" id="IPR002104">
    <property type="entry name" value="Integrase_catalytic"/>
</dbReference>
<proteinExistence type="inferred from homology"/>
<dbReference type="PROSITE" id="PS51898">
    <property type="entry name" value="TYR_RECOMBINASE"/>
    <property type="match status" value="1"/>
</dbReference>
<dbReference type="InterPro" id="IPR011010">
    <property type="entry name" value="DNA_brk_join_enz"/>
</dbReference>
<keyword evidence="6" id="KW-1185">Reference proteome</keyword>
<gene>
    <name evidence="5" type="ORF">SAMN05444142_105214</name>
</gene>
<dbReference type="InterPro" id="IPR038488">
    <property type="entry name" value="Integrase_DNA-bd_sf"/>
</dbReference>
<dbReference type="PANTHER" id="PTHR30629:SF2">
    <property type="entry name" value="PROPHAGE INTEGRASE INTS-RELATED"/>
    <property type="match status" value="1"/>
</dbReference>
<evidence type="ECO:0000313" key="5">
    <source>
        <dbReference type="EMBL" id="SHK45809.1"/>
    </source>
</evidence>
<evidence type="ECO:0000256" key="1">
    <source>
        <dbReference type="ARBA" id="ARBA00008857"/>
    </source>
</evidence>
<organism evidence="5 6">
    <name type="scientific">Lutimaribacter pacificus</name>
    <dbReference type="NCBI Taxonomy" id="391948"/>
    <lineage>
        <taxon>Bacteria</taxon>
        <taxon>Pseudomonadati</taxon>
        <taxon>Pseudomonadota</taxon>
        <taxon>Alphaproteobacteria</taxon>
        <taxon>Rhodobacterales</taxon>
        <taxon>Roseobacteraceae</taxon>
        <taxon>Lutimaribacter</taxon>
    </lineage>
</organism>
<accession>A0A1H0F7K8</accession>
<keyword evidence="3" id="KW-0233">DNA recombination</keyword>
<dbReference type="Gene3D" id="3.30.160.390">
    <property type="entry name" value="Integrase, DNA-binding domain"/>
    <property type="match status" value="1"/>
</dbReference>
<dbReference type="PANTHER" id="PTHR30629">
    <property type="entry name" value="PROPHAGE INTEGRASE"/>
    <property type="match status" value="1"/>
</dbReference>
<keyword evidence="2" id="KW-0229">DNA integration</keyword>
<dbReference type="AlphaFoldDB" id="A0A1H0F7K8"/>
<dbReference type="EMBL" id="FQZZ01000005">
    <property type="protein sequence ID" value="SHK45809.1"/>
    <property type="molecule type" value="Genomic_DNA"/>
</dbReference>
<dbReference type="Pfam" id="PF13356">
    <property type="entry name" value="Arm-DNA-bind_3"/>
    <property type="match status" value="1"/>
</dbReference>
<sequence>MNKYPSKAHLTDAMIAKLPLLASGQKLIADAKQPGLYLKIGKTAKSWCVQREVQLIDPETLKPKRQTVRRAFGSYPELGVKEARDAAPAALAEALQEKGSQQGDRRDVTLAEGWRLYRSALEKQGKSAATVYAYRNAVETDHLLGIWRDRPLSELATETGMNAVAARHEKITNGETGKGGGAYAANGAMRTLRVVYNWCRKMGYTPAPADPEHHPTLRVIYNPEEAREDAMSRLDLPGWWEAYQGMSNRVRAEFQLFLLLSGMRSGSLVDARWEHVDVRGRRFQVPAPKGGKAKAYDVPLTRPMLACLARARRAARVRSPNFADRIIFPGDATKAKRGSNSFTGQMSKFATKEPKLPCSGHGLRHTYRNACIWAGVEESLSKKLMNHSQKGDIHSGTYGSREGIAPDLLDAQERISSTLMDLLRQQKEGARPMAA</sequence>
<dbReference type="OrthoDB" id="7222937at2"/>
<dbReference type="Pfam" id="PF00589">
    <property type="entry name" value="Phage_integrase"/>
    <property type="match status" value="1"/>
</dbReference>
<dbReference type="Gene3D" id="1.10.443.10">
    <property type="entry name" value="Intergrase catalytic core"/>
    <property type="match status" value="1"/>
</dbReference>
<protein>
    <recommendedName>
        <fullName evidence="4">Tyr recombinase domain-containing protein</fullName>
    </recommendedName>
</protein>
<dbReference type="InterPro" id="IPR025166">
    <property type="entry name" value="Integrase_DNA_bind_dom"/>
</dbReference>
<dbReference type="InterPro" id="IPR050808">
    <property type="entry name" value="Phage_Integrase"/>
</dbReference>
<dbReference type="GO" id="GO:0006310">
    <property type="term" value="P:DNA recombination"/>
    <property type="evidence" value="ECO:0007669"/>
    <property type="project" value="UniProtKB-KW"/>
</dbReference>
<feature type="domain" description="Tyr recombinase" evidence="4">
    <location>
        <begin position="226"/>
        <end position="414"/>
    </location>
</feature>
<dbReference type="GO" id="GO:0015074">
    <property type="term" value="P:DNA integration"/>
    <property type="evidence" value="ECO:0007669"/>
    <property type="project" value="UniProtKB-KW"/>
</dbReference>
<evidence type="ECO:0000313" key="6">
    <source>
        <dbReference type="Proteomes" id="UP000324252"/>
    </source>
</evidence>
<evidence type="ECO:0000256" key="2">
    <source>
        <dbReference type="ARBA" id="ARBA00022908"/>
    </source>
</evidence>
<evidence type="ECO:0000259" key="4">
    <source>
        <dbReference type="PROSITE" id="PS51898"/>
    </source>
</evidence>
<reference evidence="5 6" key="1">
    <citation type="submission" date="2016-11" db="EMBL/GenBank/DDBJ databases">
        <authorList>
            <person name="Varghese N."/>
            <person name="Submissions S."/>
        </authorList>
    </citation>
    <scope>NUCLEOTIDE SEQUENCE [LARGE SCALE GENOMIC DNA]</scope>
    <source>
        <strain evidence="5 6">DSM 29620</strain>
    </source>
</reference>